<dbReference type="FunFam" id="3.30.70.330:FF:000039">
    <property type="entry name" value="U1 small nuclear ribonucleoprotein A"/>
    <property type="match status" value="1"/>
</dbReference>
<dbReference type="GeneID" id="96004198"/>
<organism evidence="5 6">
    <name type="scientific">Cladosporium halotolerans</name>
    <dbReference type="NCBI Taxonomy" id="1052096"/>
    <lineage>
        <taxon>Eukaryota</taxon>
        <taxon>Fungi</taxon>
        <taxon>Dikarya</taxon>
        <taxon>Ascomycota</taxon>
        <taxon>Pezizomycotina</taxon>
        <taxon>Dothideomycetes</taxon>
        <taxon>Dothideomycetidae</taxon>
        <taxon>Cladosporiales</taxon>
        <taxon>Cladosporiaceae</taxon>
        <taxon>Cladosporium</taxon>
    </lineage>
</organism>
<dbReference type="GO" id="GO:0030626">
    <property type="term" value="F:U12 snRNA binding"/>
    <property type="evidence" value="ECO:0007669"/>
    <property type="project" value="TreeGrafter"/>
</dbReference>
<protein>
    <recommendedName>
        <fullName evidence="4">RRM domain-containing protein</fullName>
    </recommendedName>
</protein>
<keyword evidence="6" id="KW-1185">Reference proteome</keyword>
<dbReference type="InterPro" id="IPR035979">
    <property type="entry name" value="RBD_domain_sf"/>
</dbReference>
<comment type="caution">
    <text evidence="5">The sequence shown here is derived from an EMBL/GenBank/DDBJ whole genome shotgun (WGS) entry which is preliminary data.</text>
</comment>
<evidence type="ECO:0000256" key="3">
    <source>
        <dbReference type="SAM" id="MobiDB-lite"/>
    </source>
</evidence>
<dbReference type="InterPro" id="IPR000504">
    <property type="entry name" value="RRM_dom"/>
</dbReference>
<dbReference type="PANTHER" id="PTHR16105:SF0">
    <property type="entry name" value="RNA-BINDING REGION-CONTAINING PROTEIN 3"/>
    <property type="match status" value="1"/>
</dbReference>
<reference evidence="5 6" key="1">
    <citation type="journal article" date="2020" name="Microbiol. Resour. Announc.">
        <title>Draft Genome Sequence of a Cladosporium Species Isolated from the Mesophotic Ascidian Didemnum maculosum.</title>
        <authorList>
            <person name="Gioti A."/>
            <person name="Siaperas R."/>
            <person name="Nikolaivits E."/>
            <person name="Le Goff G."/>
            <person name="Ouazzani J."/>
            <person name="Kotoulas G."/>
            <person name="Topakas E."/>
        </authorList>
    </citation>
    <scope>NUCLEOTIDE SEQUENCE [LARGE SCALE GENOMIC DNA]</scope>
    <source>
        <strain evidence="5 6">TM138-S3</strain>
    </source>
</reference>
<dbReference type="AlphaFoldDB" id="A0AB34KWS9"/>
<feature type="compositionally biased region" description="Low complexity" evidence="3">
    <location>
        <begin position="165"/>
        <end position="174"/>
    </location>
</feature>
<accession>A0AB34KWS9</accession>
<dbReference type="InterPro" id="IPR045164">
    <property type="entry name" value="RBM41/RNPC3"/>
</dbReference>
<dbReference type="GO" id="GO:0097157">
    <property type="term" value="F:pre-mRNA intronic binding"/>
    <property type="evidence" value="ECO:0007669"/>
    <property type="project" value="TreeGrafter"/>
</dbReference>
<dbReference type="PROSITE" id="PS50102">
    <property type="entry name" value="RRM"/>
    <property type="match status" value="1"/>
</dbReference>
<gene>
    <name evidence="5" type="ORF">WHR41_02754</name>
</gene>
<dbReference type="SMART" id="SM00360">
    <property type="entry name" value="RRM"/>
    <property type="match status" value="1"/>
</dbReference>
<dbReference type="EMBL" id="JAAQHG020000007">
    <property type="protein sequence ID" value="KAL1588232.1"/>
    <property type="molecule type" value="Genomic_DNA"/>
</dbReference>
<feature type="domain" description="RRM" evidence="4">
    <location>
        <begin position="24"/>
        <end position="103"/>
    </location>
</feature>
<dbReference type="GO" id="GO:0000398">
    <property type="term" value="P:mRNA splicing, via spliceosome"/>
    <property type="evidence" value="ECO:0007669"/>
    <property type="project" value="TreeGrafter"/>
</dbReference>
<keyword evidence="1 2" id="KW-0694">RNA-binding</keyword>
<dbReference type="CDD" id="cd12246">
    <property type="entry name" value="RRM1_U1A_like"/>
    <property type="match status" value="1"/>
</dbReference>
<feature type="compositionally biased region" description="Pro residues" evidence="3">
    <location>
        <begin position="149"/>
        <end position="164"/>
    </location>
</feature>
<dbReference type="RefSeq" id="XP_069231337.1">
    <property type="nucleotide sequence ID" value="XM_069371360.1"/>
</dbReference>
<feature type="compositionally biased region" description="Acidic residues" evidence="3">
    <location>
        <begin position="182"/>
        <end position="202"/>
    </location>
</feature>
<dbReference type="Gene3D" id="3.30.70.330">
    <property type="match status" value="1"/>
</dbReference>
<evidence type="ECO:0000256" key="2">
    <source>
        <dbReference type="PROSITE-ProRule" id="PRU00176"/>
    </source>
</evidence>
<proteinExistence type="predicted"/>
<sequence>MATTTVAKTGASSMSVDQRVNPNQSLYLQNLPEKLQKHDLKRSLYMLFSTYGSVLDITAVKTSKMRGQAHILFRDVNAATQALRALQGFEFYGREMKLSYAKEKSKTLAKMTGQYDPPLQPGQPESKALPANNFPLPPGHAPPGVGAAIPPPGIPPPGLAPPPAAAQNAPSPQGTKRAREESDNEDAPMDEGDSEMEMSDED</sequence>
<evidence type="ECO:0000313" key="6">
    <source>
        <dbReference type="Proteomes" id="UP000803884"/>
    </source>
</evidence>
<dbReference type="Pfam" id="PF00076">
    <property type="entry name" value="RRM_1"/>
    <property type="match status" value="1"/>
</dbReference>
<dbReference type="InterPro" id="IPR012677">
    <property type="entry name" value="Nucleotide-bd_a/b_plait_sf"/>
</dbReference>
<evidence type="ECO:0000313" key="5">
    <source>
        <dbReference type="EMBL" id="KAL1588232.1"/>
    </source>
</evidence>
<evidence type="ECO:0000256" key="1">
    <source>
        <dbReference type="ARBA" id="ARBA00022884"/>
    </source>
</evidence>
<dbReference type="SUPFAM" id="SSF54928">
    <property type="entry name" value="RNA-binding domain, RBD"/>
    <property type="match status" value="1"/>
</dbReference>
<feature type="region of interest" description="Disordered" evidence="3">
    <location>
        <begin position="112"/>
        <end position="202"/>
    </location>
</feature>
<evidence type="ECO:0000259" key="4">
    <source>
        <dbReference type="PROSITE" id="PS50102"/>
    </source>
</evidence>
<dbReference type="Proteomes" id="UP000803884">
    <property type="component" value="Unassembled WGS sequence"/>
</dbReference>
<name>A0AB34KWS9_9PEZI</name>
<dbReference type="PANTHER" id="PTHR16105">
    <property type="entry name" value="RNA-BINDING REGION-CONTAINING PROTEIN 3"/>
    <property type="match status" value="1"/>
</dbReference>